<evidence type="ECO:0000259" key="4">
    <source>
        <dbReference type="Pfam" id="PF13847"/>
    </source>
</evidence>
<feature type="domain" description="Methyltransferase" evidence="3">
    <location>
        <begin position="300"/>
        <end position="395"/>
    </location>
</feature>
<evidence type="ECO:0000313" key="6">
    <source>
        <dbReference type="Proteomes" id="UP000034444"/>
    </source>
</evidence>
<dbReference type="EMBL" id="CP011308">
    <property type="protein sequence ID" value="AKF25288.1"/>
    <property type="molecule type" value="Genomic_DNA"/>
</dbReference>
<accession>A0A7U4RQV6</accession>
<reference evidence="5 6" key="1">
    <citation type="submission" date="2015-04" db="EMBL/GenBank/DDBJ databases">
        <title>Complete genome sequence of Sulfurovum lithotrophicum ATCC BAA-797T.</title>
        <authorList>
            <person name="Ahn J."/>
            <person name="Park G."/>
            <person name="Jeon W."/>
            <person name="Jang Y."/>
            <person name="Jang M."/>
            <person name="Lee H."/>
            <person name="Lee H."/>
        </authorList>
    </citation>
    <scope>NUCLEOTIDE SEQUENCE [LARGE SCALE GENOMIC DNA]</scope>
    <source>
        <strain evidence="6">ATCC BAA-797 / 42BKT</strain>
    </source>
</reference>
<dbReference type="GO" id="GO:0032259">
    <property type="term" value="P:methylation"/>
    <property type="evidence" value="ECO:0007669"/>
    <property type="project" value="UniProtKB-KW"/>
</dbReference>
<dbReference type="PANTHER" id="PTHR43861:SF1">
    <property type="entry name" value="TRANS-ACONITATE 2-METHYLTRANSFERASE"/>
    <property type="match status" value="1"/>
</dbReference>
<dbReference type="PANTHER" id="PTHR43861">
    <property type="entry name" value="TRANS-ACONITATE 2-METHYLTRANSFERASE-RELATED"/>
    <property type="match status" value="1"/>
</dbReference>
<reference evidence="6" key="2">
    <citation type="journal article" date="2017" name="Stand. Genomic Sci.">
        <title>Complete genome sequence of the sulfur-oxidizing chemolithoautotrophic Sulfurovum lithotrophicum 42BKTT.</title>
        <authorList>
            <person name="Jeon W."/>
            <person name="Priscilla L."/>
            <person name="Park G."/>
            <person name="Lee H."/>
            <person name="Lee N."/>
            <person name="Lee D."/>
            <person name="Kwon H."/>
            <person name="Ahn I."/>
            <person name="Lee C."/>
            <person name="Lee H."/>
            <person name="Ahn J."/>
        </authorList>
    </citation>
    <scope>NUCLEOTIDE SEQUENCE [LARGE SCALE GENOMIC DNA]</scope>
    <source>
        <strain evidence="6">ATCC BAA-797 / 42BKT</strain>
    </source>
</reference>
<dbReference type="RefSeq" id="WP_046551366.1">
    <property type="nucleotide sequence ID" value="NZ_CP011308.1"/>
</dbReference>
<keyword evidence="6" id="KW-1185">Reference proteome</keyword>
<dbReference type="KEGG" id="slh:YH65_07720"/>
<dbReference type="Proteomes" id="UP000034444">
    <property type="component" value="Chromosome"/>
</dbReference>
<evidence type="ECO:0000313" key="5">
    <source>
        <dbReference type="EMBL" id="AKF25288.1"/>
    </source>
</evidence>
<organism evidence="5 6">
    <name type="scientific">Sulfurovum lithotrophicum</name>
    <dbReference type="NCBI Taxonomy" id="206403"/>
    <lineage>
        <taxon>Bacteria</taxon>
        <taxon>Pseudomonadati</taxon>
        <taxon>Campylobacterota</taxon>
        <taxon>Epsilonproteobacteria</taxon>
        <taxon>Campylobacterales</taxon>
        <taxon>Sulfurovaceae</taxon>
        <taxon>Sulfurovum</taxon>
    </lineage>
</organism>
<dbReference type="SUPFAM" id="SSF53335">
    <property type="entry name" value="S-adenosyl-L-methionine-dependent methyltransferases"/>
    <property type="match status" value="2"/>
</dbReference>
<dbReference type="InterPro" id="IPR041698">
    <property type="entry name" value="Methyltransf_25"/>
</dbReference>
<protein>
    <submittedName>
        <fullName evidence="5">Methyltransferase type 11</fullName>
    </submittedName>
</protein>
<keyword evidence="2 5" id="KW-0808">Transferase</keyword>
<proteinExistence type="predicted"/>
<name>A0A7U4RQV6_9BACT</name>
<evidence type="ECO:0000256" key="1">
    <source>
        <dbReference type="ARBA" id="ARBA00022603"/>
    </source>
</evidence>
<dbReference type="InterPro" id="IPR025714">
    <property type="entry name" value="Methyltranfer_dom"/>
</dbReference>
<evidence type="ECO:0000259" key="3">
    <source>
        <dbReference type="Pfam" id="PF13649"/>
    </source>
</evidence>
<dbReference type="InterPro" id="IPR029063">
    <property type="entry name" value="SAM-dependent_MTases_sf"/>
</dbReference>
<evidence type="ECO:0000256" key="2">
    <source>
        <dbReference type="ARBA" id="ARBA00022679"/>
    </source>
</evidence>
<dbReference type="Pfam" id="PF13649">
    <property type="entry name" value="Methyltransf_25"/>
    <property type="match status" value="1"/>
</dbReference>
<dbReference type="CDD" id="cd02440">
    <property type="entry name" value="AdoMet_MTases"/>
    <property type="match status" value="2"/>
</dbReference>
<gene>
    <name evidence="5" type="ORF">YH65_07720</name>
</gene>
<dbReference type="Pfam" id="PF13847">
    <property type="entry name" value="Methyltransf_31"/>
    <property type="match status" value="1"/>
</dbReference>
<feature type="domain" description="Methyltransferase" evidence="4">
    <location>
        <begin position="66"/>
        <end position="225"/>
    </location>
</feature>
<dbReference type="OrthoDB" id="9777830at2"/>
<keyword evidence="1 5" id="KW-0489">Methyltransferase</keyword>
<dbReference type="AlphaFoldDB" id="A0A7U4RQV6"/>
<dbReference type="Gene3D" id="3.40.50.150">
    <property type="entry name" value="Vaccinia Virus protein VP39"/>
    <property type="match status" value="2"/>
</dbReference>
<sequence>MADNRQIIELYSELAENPKKDFGWEKGLENAKAHSYKEEWIEKLPDEVWEYCAAVGNPFSVGDIPEGARVLDLGCGAGVDLLVATILVGESGRVTGVDITPKMVEKAREHAKEAGFDNVEVLENSFDALDIEDESIDIVISNGAINLTSCKESVFAEIYRVLKPDGKIYFADMIDISVEEGTCCSVEQSACCDSENSNEGEEDWANCVAGTLRQDELIEIIEKAGFKDVVCTGLTHYTTAETTQGATFKADKVPAVKIREKHWNKIFKTKDYTQVLWHQNSPEFSIAQIKSHINSREDAIIDIGCGASFLVDELLQEGYSNITLLDVSGQALEIVKERLGALADKVTYVCSDITTFETSKRYTFWHDRAVFHFLLDAKDRKKYFEVLHDSLEEHGTALIGTFSETGPLQCSGLDIVQYDDKKLKSELIDGLELVDSIEVIHTTPKETEQSFRFFMIEKV</sequence>
<dbReference type="GO" id="GO:0008168">
    <property type="term" value="F:methyltransferase activity"/>
    <property type="evidence" value="ECO:0007669"/>
    <property type="project" value="UniProtKB-KW"/>
</dbReference>